<comment type="caution">
    <text evidence="6">The sequence shown here is derived from an EMBL/GenBank/DDBJ whole genome shotgun (WGS) entry which is preliminary data.</text>
</comment>
<evidence type="ECO:0000256" key="1">
    <source>
        <dbReference type="ARBA" id="ARBA00000085"/>
    </source>
</evidence>
<dbReference type="SUPFAM" id="SSF55874">
    <property type="entry name" value="ATPase domain of HSP90 chaperone/DNA topoisomerase II/histidine kinase"/>
    <property type="match status" value="1"/>
</dbReference>
<dbReference type="Gene3D" id="1.10.287.130">
    <property type="match status" value="1"/>
</dbReference>
<keyword evidence="3" id="KW-0597">Phosphoprotein</keyword>
<dbReference type="SMART" id="SM00388">
    <property type="entry name" value="HisKA"/>
    <property type="match status" value="1"/>
</dbReference>
<evidence type="ECO:0000256" key="2">
    <source>
        <dbReference type="ARBA" id="ARBA00012438"/>
    </source>
</evidence>
<dbReference type="InterPro" id="IPR007890">
    <property type="entry name" value="CHASE2"/>
</dbReference>
<dbReference type="PANTHER" id="PTHR43547:SF2">
    <property type="entry name" value="HYBRID SIGNAL TRANSDUCTION HISTIDINE KINASE C"/>
    <property type="match status" value="1"/>
</dbReference>
<dbReference type="PANTHER" id="PTHR43547">
    <property type="entry name" value="TWO-COMPONENT HISTIDINE KINASE"/>
    <property type="match status" value="1"/>
</dbReference>
<gene>
    <name evidence="6" type="ORF">LZG35_01005</name>
</gene>
<dbReference type="InterPro" id="IPR003594">
    <property type="entry name" value="HATPase_dom"/>
</dbReference>
<dbReference type="PROSITE" id="PS50109">
    <property type="entry name" value="HIS_KIN"/>
    <property type="match status" value="1"/>
</dbReference>
<comment type="catalytic activity">
    <reaction evidence="1">
        <text>ATP + protein L-histidine = ADP + protein N-phospho-L-histidine.</text>
        <dbReference type="EC" id="2.7.13.3"/>
    </reaction>
</comment>
<accession>A0A9Q3ZD44</accession>
<dbReference type="InterPro" id="IPR036890">
    <property type="entry name" value="HATPase_C_sf"/>
</dbReference>
<dbReference type="InterPro" id="IPR005467">
    <property type="entry name" value="His_kinase_dom"/>
</dbReference>
<dbReference type="InterPro" id="IPR003661">
    <property type="entry name" value="HisK_dim/P_dom"/>
</dbReference>
<dbReference type="EC" id="2.7.13.3" evidence="2"/>
<dbReference type="PIRSF" id="PIRSF037347">
    <property type="entry name" value="STHK_CHASE2_PAS_prd"/>
    <property type="match status" value="1"/>
</dbReference>
<keyword evidence="7" id="KW-1185">Reference proteome</keyword>
<evidence type="ECO:0000313" key="6">
    <source>
        <dbReference type="EMBL" id="MCE7507196.1"/>
    </source>
</evidence>
<evidence type="ECO:0000256" key="4">
    <source>
        <dbReference type="SAM" id="Phobius"/>
    </source>
</evidence>
<reference evidence="6" key="1">
    <citation type="submission" date="2022-01" db="EMBL/GenBank/DDBJ databases">
        <authorList>
            <person name="Karlyshev A.V."/>
            <person name="Jaspars M."/>
        </authorList>
    </citation>
    <scope>NUCLEOTIDE SEQUENCE</scope>
    <source>
        <strain evidence="6">AGSA3-2</strain>
    </source>
</reference>
<keyword evidence="4" id="KW-1133">Transmembrane helix</keyword>
<evidence type="ECO:0000313" key="7">
    <source>
        <dbReference type="Proteomes" id="UP001107961"/>
    </source>
</evidence>
<dbReference type="SMART" id="SM00387">
    <property type="entry name" value="HATPase_c"/>
    <property type="match status" value="1"/>
</dbReference>
<protein>
    <recommendedName>
        <fullName evidence="2">histidine kinase</fullName>
        <ecNumber evidence="2">2.7.13.3</ecNumber>
    </recommendedName>
</protein>
<feature type="transmembrane region" description="Helical" evidence="4">
    <location>
        <begin position="313"/>
        <end position="330"/>
    </location>
</feature>
<feature type="transmembrane region" description="Helical" evidence="4">
    <location>
        <begin position="337"/>
        <end position="354"/>
    </location>
</feature>
<dbReference type="EMBL" id="JAJVKT010000001">
    <property type="protein sequence ID" value="MCE7507196.1"/>
    <property type="molecule type" value="Genomic_DNA"/>
</dbReference>
<dbReference type="Pfam" id="PF02518">
    <property type="entry name" value="HATPase_c"/>
    <property type="match status" value="1"/>
</dbReference>
<keyword evidence="4" id="KW-0812">Transmembrane</keyword>
<dbReference type="Gene3D" id="3.30.565.10">
    <property type="entry name" value="Histidine kinase-like ATPase, C-terminal domain"/>
    <property type="match status" value="1"/>
</dbReference>
<name>A0A9Q3ZD44_9GAMM</name>
<proteinExistence type="predicted"/>
<sequence>MSILTSEALFRRLFFQWGLLLLIALAATGWLASRDFVQLNASVYDRLIAWSDKPVNDDILIVAVDDRSLREIGRWPWSRLVHAALVDRLREAGVQAVMMDILFLEAEGDGKADRRLGDAMARAGNVYVPLARAPMATPGAPPVVYPPLPDIADNAAGIGHINVEADLDGKVRRLYLCEGVIGQVVPHLTWALFDSLVSKGLATGMAMPGEEIQSIHNTPSWHRDHLVRVPFRGSPGAFPRVSYSSVLLGEVPDELLKDRIVLVGATASGLGDRYAVPVSGRMGTMAGVEIQANLLNGLMDGYVITELGNATRILLSMVPVLALMIALLVSRMRYVHALMALMVGLTMAACALALRLGIWWPPAASLMGLVLFYLLWQWRSQSVILRWFSTEIESLSSEPNMVPEAGGSSGMRWGSTLHRRVMALEAGVQQLRASRRFVTDMLDSLPVVTFLVDGEAKVKAANRKARWLVGNPAGVESWKLRDALLTVVPADAVPVFLSEAGRFADVRHWHGQAFFDRWGNHYRIEVAPLWTAITLDAGWLISLVDMTGERRAAEQRAHMLRFLSHDMKAPQASMLALLDMQNGTAALPAREFHERLERQVRSALDMIEDFMQLAKVEFGALDFREVLLANIAMDALDRAWPLAQAKGIRLESDNLDDDGGPIWGDQGFLVRAVFNLLENAIKYSPPRSVVTLSVLQSGDRVICQVSDQGIGIASHDIPYLFESYRRFDADNMATGLGLGLAFVKTVMDKHNGEIQCRSVVRQGSTFTLNFPAYADAGD</sequence>
<dbReference type="AlphaFoldDB" id="A0A9Q3ZD44"/>
<keyword evidence="4" id="KW-0472">Membrane</keyword>
<dbReference type="Proteomes" id="UP001107961">
    <property type="component" value="Unassembled WGS sequence"/>
</dbReference>
<organism evidence="6 7">
    <name type="scientific">Alloalcanivorax xenomutans</name>
    <dbReference type="NCBI Taxonomy" id="1094342"/>
    <lineage>
        <taxon>Bacteria</taxon>
        <taxon>Pseudomonadati</taxon>
        <taxon>Pseudomonadota</taxon>
        <taxon>Gammaproteobacteria</taxon>
        <taxon>Oceanospirillales</taxon>
        <taxon>Alcanivoracaceae</taxon>
        <taxon>Alloalcanivorax</taxon>
    </lineage>
</organism>
<dbReference type="SUPFAM" id="SSF47384">
    <property type="entry name" value="Homodimeric domain of signal transducing histidine kinase"/>
    <property type="match status" value="1"/>
</dbReference>
<evidence type="ECO:0000256" key="3">
    <source>
        <dbReference type="ARBA" id="ARBA00022553"/>
    </source>
</evidence>
<dbReference type="InterPro" id="IPR036097">
    <property type="entry name" value="HisK_dim/P_sf"/>
</dbReference>
<dbReference type="InterPro" id="IPR017181">
    <property type="entry name" value="Sig_transdc_His_kin_CHASE2"/>
</dbReference>
<feature type="domain" description="Histidine kinase" evidence="5">
    <location>
        <begin position="562"/>
        <end position="774"/>
    </location>
</feature>
<dbReference type="PRINTS" id="PR00344">
    <property type="entry name" value="BCTRLSENSOR"/>
</dbReference>
<evidence type="ECO:0000259" key="5">
    <source>
        <dbReference type="PROSITE" id="PS50109"/>
    </source>
</evidence>
<dbReference type="RefSeq" id="WP_055099746.1">
    <property type="nucleotide sequence ID" value="NZ_CZHF01000035.1"/>
</dbReference>
<dbReference type="GO" id="GO:0000155">
    <property type="term" value="F:phosphorelay sensor kinase activity"/>
    <property type="evidence" value="ECO:0007669"/>
    <property type="project" value="InterPro"/>
</dbReference>
<dbReference type="InterPro" id="IPR004358">
    <property type="entry name" value="Sig_transdc_His_kin-like_C"/>
</dbReference>
<dbReference type="SMART" id="SM01080">
    <property type="entry name" value="CHASE2"/>
    <property type="match status" value="1"/>
</dbReference>
<dbReference type="Pfam" id="PF05226">
    <property type="entry name" value="CHASE2"/>
    <property type="match status" value="1"/>
</dbReference>